<reference evidence="1" key="1">
    <citation type="submission" date="2018-02" db="EMBL/GenBank/DDBJ databases">
        <title>Rhizophora mucronata_Transcriptome.</title>
        <authorList>
            <person name="Meera S.P."/>
            <person name="Sreeshan A."/>
            <person name="Augustine A."/>
        </authorList>
    </citation>
    <scope>NUCLEOTIDE SEQUENCE</scope>
    <source>
        <tissue evidence="1">Leaf</tissue>
    </source>
</reference>
<evidence type="ECO:0000313" key="1">
    <source>
        <dbReference type="EMBL" id="MBX49001.1"/>
    </source>
</evidence>
<organism evidence="1">
    <name type="scientific">Rhizophora mucronata</name>
    <name type="common">Asiatic mangrove</name>
    <dbReference type="NCBI Taxonomy" id="61149"/>
    <lineage>
        <taxon>Eukaryota</taxon>
        <taxon>Viridiplantae</taxon>
        <taxon>Streptophyta</taxon>
        <taxon>Embryophyta</taxon>
        <taxon>Tracheophyta</taxon>
        <taxon>Spermatophyta</taxon>
        <taxon>Magnoliopsida</taxon>
        <taxon>eudicotyledons</taxon>
        <taxon>Gunneridae</taxon>
        <taxon>Pentapetalae</taxon>
        <taxon>rosids</taxon>
        <taxon>fabids</taxon>
        <taxon>Malpighiales</taxon>
        <taxon>Rhizophoraceae</taxon>
        <taxon>Rhizophora</taxon>
    </lineage>
</organism>
<protein>
    <submittedName>
        <fullName evidence="1">Uncharacterized protein</fullName>
    </submittedName>
</protein>
<dbReference type="EMBL" id="GGEC01068517">
    <property type="protein sequence ID" value="MBX49001.1"/>
    <property type="molecule type" value="Transcribed_RNA"/>
</dbReference>
<sequence length="48" mass="5736">MGEEIKMIQEKYTWNLVDMLKDKLVIDQSTKDNLRKIAQFSKPRLILL</sequence>
<dbReference type="AlphaFoldDB" id="A0A2P2P2Z8"/>
<proteinExistence type="predicted"/>
<accession>A0A2P2P2Z8</accession>
<name>A0A2P2P2Z8_RHIMU</name>